<sequence>MKRIFRVFFGISLISVLSISPVLAHTELISAEPSPDKVILTLPSEVKLTFGEAIIADATFASITSESGSVEATLRVEAADVYISIPSDLVSPEITIAWKTAASDGHPLDGEIKYFLAQAKAEPAASPTEEIVEEEVVAISAPVEPNSSNISWLQWLSLGASIGIAITFFLKMRKK</sequence>
<organism evidence="5">
    <name type="scientific">freshwater metagenome</name>
    <dbReference type="NCBI Taxonomy" id="449393"/>
    <lineage>
        <taxon>unclassified sequences</taxon>
        <taxon>metagenomes</taxon>
        <taxon>ecological metagenomes</taxon>
    </lineage>
</organism>
<dbReference type="GO" id="GO:0042597">
    <property type="term" value="C:periplasmic space"/>
    <property type="evidence" value="ECO:0007669"/>
    <property type="project" value="InterPro"/>
</dbReference>
<reference evidence="5" key="1">
    <citation type="submission" date="2020-05" db="EMBL/GenBank/DDBJ databases">
        <authorList>
            <person name="Chiriac C."/>
            <person name="Salcher M."/>
            <person name="Ghai R."/>
            <person name="Kavagutti S V."/>
        </authorList>
    </citation>
    <scope>NUCLEOTIDE SEQUENCE</scope>
</reference>
<accession>A0A6J6ELE9</accession>
<keyword evidence="1" id="KW-0732">Signal</keyword>
<dbReference type="InterPro" id="IPR014756">
    <property type="entry name" value="Ig_E-set"/>
</dbReference>
<evidence type="ECO:0000256" key="1">
    <source>
        <dbReference type="ARBA" id="ARBA00022729"/>
    </source>
</evidence>
<keyword evidence="3" id="KW-0812">Transmembrane</keyword>
<feature type="transmembrane region" description="Helical" evidence="3">
    <location>
        <begin position="152"/>
        <end position="170"/>
    </location>
</feature>
<evidence type="ECO:0000259" key="4">
    <source>
        <dbReference type="Pfam" id="PF04234"/>
    </source>
</evidence>
<proteinExistence type="predicted"/>
<dbReference type="InterPro" id="IPR014755">
    <property type="entry name" value="Cu-Rt/internalin_Ig-like"/>
</dbReference>
<keyword evidence="3" id="KW-1133">Transmembrane helix</keyword>
<name>A0A6J6ELE9_9ZZZZ</name>
<evidence type="ECO:0000256" key="3">
    <source>
        <dbReference type="SAM" id="Phobius"/>
    </source>
</evidence>
<dbReference type="EMBL" id="CAEZTU010000016">
    <property type="protein sequence ID" value="CAB4575984.1"/>
    <property type="molecule type" value="Genomic_DNA"/>
</dbReference>
<dbReference type="SUPFAM" id="SSF81296">
    <property type="entry name" value="E set domains"/>
    <property type="match status" value="1"/>
</dbReference>
<dbReference type="InterPro" id="IPR007348">
    <property type="entry name" value="CopC_dom"/>
</dbReference>
<dbReference type="Gene3D" id="2.60.40.1220">
    <property type="match status" value="1"/>
</dbReference>
<evidence type="ECO:0000256" key="2">
    <source>
        <dbReference type="ARBA" id="ARBA00023008"/>
    </source>
</evidence>
<protein>
    <submittedName>
        <fullName evidence="5">Unannotated protein</fullName>
    </submittedName>
</protein>
<keyword evidence="2" id="KW-0186">Copper</keyword>
<dbReference type="GO" id="GO:0005507">
    <property type="term" value="F:copper ion binding"/>
    <property type="evidence" value="ECO:0007669"/>
    <property type="project" value="InterPro"/>
</dbReference>
<dbReference type="GO" id="GO:0046688">
    <property type="term" value="P:response to copper ion"/>
    <property type="evidence" value="ECO:0007669"/>
    <property type="project" value="InterPro"/>
</dbReference>
<evidence type="ECO:0000313" key="5">
    <source>
        <dbReference type="EMBL" id="CAB4575984.1"/>
    </source>
</evidence>
<gene>
    <name evidence="5" type="ORF">UFOPK1740_00564</name>
</gene>
<feature type="domain" description="CopC" evidence="4">
    <location>
        <begin position="25"/>
        <end position="114"/>
    </location>
</feature>
<dbReference type="AlphaFoldDB" id="A0A6J6ELE9"/>
<dbReference type="Pfam" id="PF04234">
    <property type="entry name" value="CopC"/>
    <property type="match status" value="1"/>
</dbReference>
<keyword evidence="3" id="KW-0472">Membrane</keyword>